<dbReference type="PROSITE" id="PS00783">
    <property type="entry name" value="RIBOSOMAL_L13"/>
    <property type="match status" value="1"/>
</dbReference>
<dbReference type="PIRSF" id="PIRSF002181">
    <property type="entry name" value="Ribosomal_L13"/>
    <property type="match status" value="1"/>
</dbReference>
<dbReference type="HAMAP" id="MF_01366">
    <property type="entry name" value="Ribosomal_uL13"/>
    <property type="match status" value="1"/>
</dbReference>
<dbReference type="GO" id="GO:0022625">
    <property type="term" value="C:cytosolic large ribosomal subunit"/>
    <property type="evidence" value="ECO:0007669"/>
    <property type="project" value="TreeGrafter"/>
</dbReference>
<reference evidence="8 9" key="1">
    <citation type="submission" date="2014-01" db="EMBL/GenBank/DDBJ databases">
        <title>Plasmidome dynamics in the species complex Clostridium novyi sensu lato converts strains of independent lineages into distinctly different pathogens.</title>
        <authorList>
            <person name="Skarin H."/>
            <person name="Segerman B."/>
        </authorList>
    </citation>
    <scope>NUCLEOTIDE SEQUENCE [LARGE SCALE GENOMIC DNA]</scope>
    <source>
        <strain evidence="8 9">4552</strain>
    </source>
</reference>
<dbReference type="InterPro" id="IPR036899">
    <property type="entry name" value="Ribosomal_uL13_sf"/>
</dbReference>
<dbReference type="PANTHER" id="PTHR11545:SF2">
    <property type="entry name" value="LARGE RIBOSOMAL SUBUNIT PROTEIN UL13M"/>
    <property type="match status" value="1"/>
</dbReference>
<evidence type="ECO:0000313" key="8">
    <source>
        <dbReference type="EMBL" id="KGM95889.1"/>
    </source>
</evidence>
<dbReference type="SUPFAM" id="SSF52161">
    <property type="entry name" value="Ribosomal protein L13"/>
    <property type="match status" value="1"/>
</dbReference>
<dbReference type="GO" id="GO:0003735">
    <property type="term" value="F:structural constituent of ribosome"/>
    <property type="evidence" value="ECO:0007669"/>
    <property type="project" value="InterPro"/>
</dbReference>
<protein>
    <recommendedName>
        <fullName evidence="4 5">Large ribosomal subunit protein uL13</fullName>
    </recommendedName>
</protein>
<dbReference type="CDD" id="cd00392">
    <property type="entry name" value="Ribosomal_L13"/>
    <property type="match status" value="1"/>
</dbReference>
<dbReference type="AlphaFoldDB" id="A0A0A0I3A6"/>
<accession>A0A0A0I3A6</accession>
<dbReference type="OrthoDB" id="9801330at2"/>
<sequence length="144" mass="16528">MKSYLAKENEVQRKWYVIDVEGKALGRAASQVATILRGKNKPTYTPNVDTGDYVIILNAEKIALTGKKLDQKMLRHHSLYPGGLKEISYKKALESKPEFVFQEAVRRMLPQGPLGRKMLKKLKVYRGSEHNQEAQKPEVLELRY</sequence>
<dbReference type="PANTHER" id="PTHR11545">
    <property type="entry name" value="RIBOSOMAL PROTEIN L13"/>
    <property type="match status" value="1"/>
</dbReference>
<dbReference type="Gene3D" id="3.90.1180.10">
    <property type="entry name" value="Ribosomal protein L13"/>
    <property type="match status" value="1"/>
</dbReference>
<evidence type="ECO:0000256" key="6">
    <source>
        <dbReference type="RuleBase" id="RU003877"/>
    </source>
</evidence>
<comment type="similarity">
    <text evidence="1 5 6">Belongs to the universal ribosomal protein uL13 family.</text>
</comment>
<dbReference type="InterPro" id="IPR005823">
    <property type="entry name" value="Ribosomal_uL13_bac-type"/>
</dbReference>
<dbReference type="EMBL" id="JENJ01000030">
    <property type="protein sequence ID" value="KGM95889.1"/>
    <property type="molecule type" value="Genomic_DNA"/>
</dbReference>
<dbReference type="GO" id="GO:0003729">
    <property type="term" value="F:mRNA binding"/>
    <property type="evidence" value="ECO:0007669"/>
    <property type="project" value="UniProtKB-ARBA"/>
</dbReference>
<dbReference type="GO" id="GO:0017148">
    <property type="term" value="P:negative regulation of translation"/>
    <property type="evidence" value="ECO:0007669"/>
    <property type="project" value="TreeGrafter"/>
</dbReference>
<dbReference type="NCBIfam" id="TIGR01066">
    <property type="entry name" value="rplM_bact"/>
    <property type="match status" value="1"/>
</dbReference>
<evidence type="ECO:0000313" key="9">
    <source>
        <dbReference type="Proteomes" id="UP000030012"/>
    </source>
</evidence>
<keyword evidence="3 5" id="KW-0687">Ribonucleoprotein</keyword>
<dbReference type="FunFam" id="3.90.1180.10:FF:000001">
    <property type="entry name" value="50S ribosomal protein L13"/>
    <property type="match status" value="1"/>
</dbReference>
<dbReference type="Pfam" id="PF00572">
    <property type="entry name" value="Ribosomal_L13"/>
    <property type="match status" value="1"/>
</dbReference>
<evidence type="ECO:0000256" key="1">
    <source>
        <dbReference type="ARBA" id="ARBA00006227"/>
    </source>
</evidence>
<comment type="caution">
    <text evidence="8">The sequence shown here is derived from an EMBL/GenBank/DDBJ whole genome shotgun (WGS) entry which is preliminary data.</text>
</comment>
<proteinExistence type="inferred from homology"/>
<evidence type="ECO:0000256" key="7">
    <source>
        <dbReference type="RuleBase" id="RU003878"/>
    </source>
</evidence>
<gene>
    <name evidence="5 7" type="primary">rplM</name>
    <name evidence="8" type="ORF">Z968_07850</name>
</gene>
<comment type="subunit">
    <text evidence="5">Part of the 50S ribosomal subunit.</text>
</comment>
<name>A0A0A0I3A6_CLONO</name>
<keyword evidence="2 5" id="KW-0689">Ribosomal protein</keyword>
<evidence type="ECO:0000256" key="2">
    <source>
        <dbReference type="ARBA" id="ARBA00022980"/>
    </source>
</evidence>
<evidence type="ECO:0000256" key="4">
    <source>
        <dbReference type="ARBA" id="ARBA00035201"/>
    </source>
</evidence>
<dbReference type="InterPro" id="IPR023563">
    <property type="entry name" value="Ribosomal_uL13_CS"/>
</dbReference>
<organism evidence="8 9">
    <name type="scientific">Clostridium novyi A str. 4552</name>
    <dbReference type="NCBI Taxonomy" id="1444289"/>
    <lineage>
        <taxon>Bacteria</taxon>
        <taxon>Bacillati</taxon>
        <taxon>Bacillota</taxon>
        <taxon>Clostridia</taxon>
        <taxon>Eubacteriales</taxon>
        <taxon>Clostridiaceae</taxon>
        <taxon>Clostridium</taxon>
    </lineage>
</organism>
<evidence type="ECO:0000256" key="5">
    <source>
        <dbReference type="HAMAP-Rule" id="MF_01366"/>
    </source>
</evidence>
<dbReference type="GO" id="GO:0006412">
    <property type="term" value="P:translation"/>
    <property type="evidence" value="ECO:0007669"/>
    <property type="project" value="UniProtKB-UniRule"/>
</dbReference>
<evidence type="ECO:0000256" key="3">
    <source>
        <dbReference type="ARBA" id="ARBA00023274"/>
    </source>
</evidence>
<dbReference type="RefSeq" id="WP_003367860.1">
    <property type="nucleotide sequence ID" value="NZ_JENJ01000030.1"/>
</dbReference>
<comment type="function">
    <text evidence="5 7">This protein is one of the early assembly proteins of the 50S ribosomal subunit, although it is not seen to bind rRNA by itself. It is important during the early stages of 50S assembly.</text>
</comment>
<dbReference type="InterPro" id="IPR005822">
    <property type="entry name" value="Ribosomal_uL13"/>
</dbReference>
<dbReference type="Proteomes" id="UP000030012">
    <property type="component" value="Unassembled WGS sequence"/>
</dbReference>